<dbReference type="Gene3D" id="3.40.50.720">
    <property type="entry name" value="NAD(P)-binding Rossmann-like Domain"/>
    <property type="match status" value="1"/>
</dbReference>
<protein>
    <submittedName>
        <fullName evidence="3">Short-chain dehydrogenase</fullName>
    </submittedName>
</protein>
<name>A0A290QAR5_9BACT</name>
<dbReference type="PRINTS" id="PR00080">
    <property type="entry name" value="SDRFAMILY"/>
</dbReference>
<reference evidence="3 4" key="1">
    <citation type="submission" date="2017-09" db="EMBL/GenBank/DDBJ databases">
        <title>Complete genome sequence of Verrucomicrobial strain HZ-65, isolated from freshwater.</title>
        <authorList>
            <person name="Choi A."/>
        </authorList>
    </citation>
    <scope>NUCLEOTIDE SEQUENCE [LARGE SCALE GENOMIC DNA]</scope>
    <source>
        <strain evidence="3 4">HZ-65</strain>
    </source>
</reference>
<dbReference type="PANTHER" id="PTHR43639">
    <property type="entry name" value="OXIDOREDUCTASE, SHORT-CHAIN DEHYDROGENASE/REDUCTASE FAMILY (AFU_ORTHOLOGUE AFUA_5G02870)"/>
    <property type="match status" value="1"/>
</dbReference>
<dbReference type="EMBL" id="CP023344">
    <property type="protein sequence ID" value="ATC65795.1"/>
    <property type="molecule type" value="Genomic_DNA"/>
</dbReference>
<dbReference type="FunFam" id="3.40.50.720:FF:000084">
    <property type="entry name" value="Short-chain dehydrogenase reductase"/>
    <property type="match status" value="1"/>
</dbReference>
<evidence type="ECO:0000313" key="4">
    <source>
        <dbReference type="Proteomes" id="UP000217265"/>
    </source>
</evidence>
<dbReference type="SUPFAM" id="SSF51735">
    <property type="entry name" value="NAD(P)-binding Rossmann-fold domains"/>
    <property type="match status" value="1"/>
</dbReference>
<dbReference type="PRINTS" id="PR00081">
    <property type="entry name" value="GDHRDH"/>
</dbReference>
<dbReference type="AlphaFoldDB" id="A0A290QAR5"/>
<gene>
    <name evidence="3" type="ORF">CMV30_18595</name>
</gene>
<dbReference type="OrthoDB" id="9803333at2"/>
<dbReference type="GO" id="GO:0016491">
    <property type="term" value="F:oxidoreductase activity"/>
    <property type="evidence" value="ECO:0007669"/>
    <property type="project" value="UniProtKB-KW"/>
</dbReference>
<evidence type="ECO:0000313" key="3">
    <source>
        <dbReference type="EMBL" id="ATC65795.1"/>
    </source>
</evidence>
<sequence>MKTFSLAGNAALVTGSSKGIGYAIANGLAESGAQVVYHGSTTQPRQLPAGAAFVQADLQQPDAAEKLIATAVEQKPGLDLLVCNAGSFFDVPFLQMSVADWERTMNLNVRAAYFLVQSFARALLARNRPGSVVIVSSTNGFQSEEDSTAYDTSKGALVMMTRSLAQALAPQRIRVNGLAPGLIRTPLTAPWIDQQHDKRKHYEKKILLERIGEPEDCAGAAAFLLSPAANYITGQVIVVDGGLTVGQIGRM</sequence>
<dbReference type="KEGG" id="vbh:CMV30_18595"/>
<comment type="similarity">
    <text evidence="1">Belongs to the short-chain dehydrogenases/reductases (SDR) family.</text>
</comment>
<dbReference type="InterPro" id="IPR002347">
    <property type="entry name" value="SDR_fam"/>
</dbReference>
<dbReference type="Proteomes" id="UP000217265">
    <property type="component" value="Chromosome"/>
</dbReference>
<proteinExistence type="inferred from homology"/>
<keyword evidence="2" id="KW-0560">Oxidoreductase</keyword>
<dbReference type="NCBIfam" id="NF005559">
    <property type="entry name" value="PRK07231.1"/>
    <property type="match status" value="1"/>
</dbReference>
<keyword evidence="4" id="KW-1185">Reference proteome</keyword>
<evidence type="ECO:0000256" key="1">
    <source>
        <dbReference type="ARBA" id="ARBA00006484"/>
    </source>
</evidence>
<dbReference type="CDD" id="cd05233">
    <property type="entry name" value="SDR_c"/>
    <property type="match status" value="1"/>
</dbReference>
<dbReference type="InterPro" id="IPR036291">
    <property type="entry name" value="NAD(P)-bd_dom_sf"/>
</dbReference>
<evidence type="ECO:0000256" key="2">
    <source>
        <dbReference type="ARBA" id="ARBA00023002"/>
    </source>
</evidence>
<accession>A0A290QAR5</accession>
<organism evidence="3 4">
    <name type="scientific">Nibricoccus aquaticus</name>
    <dbReference type="NCBI Taxonomy" id="2576891"/>
    <lineage>
        <taxon>Bacteria</taxon>
        <taxon>Pseudomonadati</taxon>
        <taxon>Verrucomicrobiota</taxon>
        <taxon>Opitutia</taxon>
        <taxon>Opitutales</taxon>
        <taxon>Opitutaceae</taxon>
        <taxon>Nibricoccus</taxon>
    </lineage>
</organism>
<dbReference type="Pfam" id="PF13561">
    <property type="entry name" value="adh_short_C2"/>
    <property type="match status" value="1"/>
</dbReference>
<dbReference type="RefSeq" id="WP_096057424.1">
    <property type="nucleotide sequence ID" value="NZ_CP023344.1"/>
</dbReference>
<dbReference type="PANTHER" id="PTHR43639:SF1">
    <property type="entry name" value="SHORT-CHAIN DEHYDROGENASE_REDUCTASE FAMILY PROTEIN"/>
    <property type="match status" value="1"/>
</dbReference>